<dbReference type="GO" id="GO:0020037">
    <property type="term" value="F:heme binding"/>
    <property type="evidence" value="ECO:0007669"/>
    <property type="project" value="InterPro"/>
</dbReference>
<protein>
    <submittedName>
        <fullName evidence="10">Cytochrome P450</fullName>
    </submittedName>
</protein>
<gene>
    <name evidence="10" type="ORF">SCHPADRAFT_920904</name>
</gene>
<proteinExistence type="inferred from homology"/>
<dbReference type="PANTHER" id="PTHR24305">
    <property type="entry name" value="CYTOCHROME P450"/>
    <property type="match status" value="1"/>
</dbReference>
<dbReference type="GO" id="GO:0005506">
    <property type="term" value="F:iron ion binding"/>
    <property type="evidence" value="ECO:0007669"/>
    <property type="project" value="InterPro"/>
</dbReference>
<evidence type="ECO:0000256" key="2">
    <source>
        <dbReference type="ARBA" id="ARBA00005179"/>
    </source>
</evidence>
<name>A0A0H2RPA8_9AGAM</name>
<dbReference type="Proteomes" id="UP000053477">
    <property type="component" value="Unassembled WGS sequence"/>
</dbReference>
<accession>A0A0H2RPA8</accession>
<evidence type="ECO:0000256" key="9">
    <source>
        <dbReference type="PIRSR" id="PIRSR602401-1"/>
    </source>
</evidence>
<evidence type="ECO:0000256" key="1">
    <source>
        <dbReference type="ARBA" id="ARBA00001971"/>
    </source>
</evidence>
<dbReference type="InterPro" id="IPR050121">
    <property type="entry name" value="Cytochrome_P450_monoxygenase"/>
</dbReference>
<dbReference type="InterPro" id="IPR002401">
    <property type="entry name" value="Cyt_P450_E_grp-I"/>
</dbReference>
<dbReference type="GO" id="GO:0016705">
    <property type="term" value="F:oxidoreductase activity, acting on paired donors, with incorporation or reduction of molecular oxygen"/>
    <property type="evidence" value="ECO:0007669"/>
    <property type="project" value="InterPro"/>
</dbReference>
<evidence type="ECO:0000313" key="10">
    <source>
        <dbReference type="EMBL" id="KLO13825.1"/>
    </source>
</evidence>
<dbReference type="PRINTS" id="PR00463">
    <property type="entry name" value="EP450I"/>
</dbReference>
<evidence type="ECO:0000256" key="8">
    <source>
        <dbReference type="ARBA" id="ARBA00023033"/>
    </source>
</evidence>
<evidence type="ECO:0000256" key="5">
    <source>
        <dbReference type="ARBA" id="ARBA00022723"/>
    </source>
</evidence>
<dbReference type="Gene3D" id="1.10.630.10">
    <property type="entry name" value="Cytochrome P450"/>
    <property type="match status" value="1"/>
</dbReference>
<keyword evidence="5 9" id="KW-0479">Metal-binding</keyword>
<dbReference type="SUPFAM" id="SSF48264">
    <property type="entry name" value="Cytochrome P450"/>
    <property type="match status" value="1"/>
</dbReference>
<dbReference type="OrthoDB" id="1470350at2759"/>
<dbReference type="InterPro" id="IPR036396">
    <property type="entry name" value="Cyt_P450_sf"/>
</dbReference>
<sequence length="539" mass="60124">MNSIEFALFALVAFLGYKIISTWRDRARLIKLRGPPSPGWFYGLSKDLFQGDAAEFFEKWFNEYGYAFQVAGPLGERRTVLFDPKAIGYFFSKETYSFTQSGFQRKAIEAIIGKGLLYAEGESHRRQRRALTPAFSVAALRNLTPVFYDSAYKVKSAWDVLIHSSPSNEAIIDVQKWMNSVSLDSVGIAGFGHDFGSLEDRKSTVRSLFDSVGTTPHSSSGARRGLSLLLPLLSPVLPILLMVPTKRKKVIGRLHESMADISNVLLDRSRKEREAGLQDVKGSAGQTLIGALLKAENSDSSLTMTPDEVLSQMKVLILAGYETTSISLTWALIELALHPDKQDKLREELSEFSQSDPSYDQLTNALPYLDCVTREILRLHPPLGQISRVAAKDEVVPFSNPINLPNDPQASSLPIARGAQIIIPVRAIQRSTVIWGPDAKEFRPERWAKGEEGLPETVKLFGGYHHLLTFVDGQRICLGRGFALAEFKSVLSVLVRNFVFEMRDGPDTKIEDIVTILRRPKVVGEEGFALPMKVRRYES</sequence>
<evidence type="ECO:0000256" key="4">
    <source>
        <dbReference type="ARBA" id="ARBA00022617"/>
    </source>
</evidence>
<organism evidence="10 11">
    <name type="scientific">Schizopora paradoxa</name>
    <dbReference type="NCBI Taxonomy" id="27342"/>
    <lineage>
        <taxon>Eukaryota</taxon>
        <taxon>Fungi</taxon>
        <taxon>Dikarya</taxon>
        <taxon>Basidiomycota</taxon>
        <taxon>Agaricomycotina</taxon>
        <taxon>Agaricomycetes</taxon>
        <taxon>Hymenochaetales</taxon>
        <taxon>Schizoporaceae</taxon>
        <taxon>Schizopora</taxon>
    </lineage>
</organism>
<dbReference type="InParanoid" id="A0A0H2RPA8"/>
<evidence type="ECO:0000256" key="3">
    <source>
        <dbReference type="ARBA" id="ARBA00010617"/>
    </source>
</evidence>
<evidence type="ECO:0000256" key="7">
    <source>
        <dbReference type="ARBA" id="ARBA00023004"/>
    </source>
</evidence>
<reference evidence="10 11" key="1">
    <citation type="submission" date="2015-04" db="EMBL/GenBank/DDBJ databases">
        <title>Complete genome sequence of Schizopora paradoxa KUC8140, a cosmopolitan wood degrader in East Asia.</title>
        <authorList>
            <consortium name="DOE Joint Genome Institute"/>
            <person name="Min B."/>
            <person name="Park H."/>
            <person name="Jang Y."/>
            <person name="Kim J.-J."/>
            <person name="Kim K.H."/>
            <person name="Pangilinan J."/>
            <person name="Lipzen A."/>
            <person name="Riley R."/>
            <person name="Grigoriev I.V."/>
            <person name="Spatafora J.W."/>
            <person name="Choi I.-G."/>
        </authorList>
    </citation>
    <scope>NUCLEOTIDE SEQUENCE [LARGE SCALE GENOMIC DNA]</scope>
    <source>
        <strain evidence="10 11">KUC8140</strain>
    </source>
</reference>
<dbReference type="PANTHER" id="PTHR24305:SF166">
    <property type="entry name" value="CYTOCHROME P450 12A4, MITOCHONDRIAL-RELATED"/>
    <property type="match status" value="1"/>
</dbReference>
<comment type="similarity">
    <text evidence="3">Belongs to the cytochrome P450 family.</text>
</comment>
<keyword evidence="11" id="KW-1185">Reference proteome</keyword>
<dbReference type="PRINTS" id="PR00385">
    <property type="entry name" value="P450"/>
</dbReference>
<dbReference type="GO" id="GO:0004497">
    <property type="term" value="F:monooxygenase activity"/>
    <property type="evidence" value="ECO:0007669"/>
    <property type="project" value="UniProtKB-KW"/>
</dbReference>
<keyword evidence="8" id="KW-0503">Monooxygenase</keyword>
<evidence type="ECO:0000313" key="11">
    <source>
        <dbReference type="Proteomes" id="UP000053477"/>
    </source>
</evidence>
<dbReference type="InterPro" id="IPR001128">
    <property type="entry name" value="Cyt_P450"/>
</dbReference>
<keyword evidence="6" id="KW-0560">Oxidoreductase</keyword>
<dbReference type="STRING" id="27342.A0A0H2RPA8"/>
<evidence type="ECO:0000256" key="6">
    <source>
        <dbReference type="ARBA" id="ARBA00023002"/>
    </source>
</evidence>
<dbReference type="AlphaFoldDB" id="A0A0H2RPA8"/>
<feature type="binding site" description="axial binding residue" evidence="9">
    <location>
        <position position="477"/>
    </location>
    <ligand>
        <name>heme</name>
        <dbReference type="ChEBI" id="CHEBI:30413"/>
    </ligand>
    <ligandPart>
        <name>Fe</name>
        <dbReference type="ChEBI" id="CHEBI:18248"/>
    </ligandPart>
</feature>
<dbReference type="EMBL" id="KQ085953">
    <property type="protein sequence ID" value="KLO13825.1"/>
    <property type="molecule type" value="Genomic_DNA"/>
</dbReference>
<keyword evidence="4 9" id="KW-0349">Heme</keyword>
<comment type="pathway">
    <text evidence="2">Secondary metabolite biosynthesis.</text>
</comment>
<comment type="cofactor">
    <cofactor evidence="1 9">
        <name>heme</name>
        <dbReference type="ChEBI" id="CHEBI:30413"/>
    </cofactor>
</comment>
<keyword evidence="7 9" id="KW-0408">Iron</keyword>
<dbReference type="Pfam" id="PF00067">
    <property type="entry name" value="p450"/>
    <property type="match status" value="1"/>
</dbReference>